<dbReference type="OrthoDB" id="6418713at2759"/>
<gene>
    <name evidence="2" type="ORF">Bca52824_028065</name>
</gene>
<accession>A0A8X8AP80</accession>
<feature type="transmembrane region" description="Helical" evidence="1">
    <location>
        <begin position="6"/>
        <end position="30"/>
    </location>
</feature>
<reference evidence="2 3" key="1">
    <citation type="submission" date="2020-02" db="EMBL/GenBank/DDBJ databases">
        <authorList>
            <person name="Ma Q."/>
            <person name="Huang Y."/>
            <person name="Song X."/>
            <person name="Pei D."/>
        </authorList>
    </citation>
    <scope>NUCLEOTIDE SEQUENCE [LARGE SCALE GENOMIC DNA]</scope>
    <source>
        <strain evidence="2">Sxm20200214</strain>
        <tissue evidence="2">Leaf</tissue>
    </source>
</reference>
<dbReference type="Proteomes" id="UP000886595">
    <property type="component" value="Unassembled WGS sequence"/>
</dbReference>
<dbReference type="EMBL" id="JAAMPC010000006">
    <property type="protein sequence ID" value="KAG2308317.1"/>
    <property type="molecule type" value="Genomic_DNA"/>
</dbReference>
<keyword evidence="1" id="KW-0472">Membrane</keyword>
<evidence type="ECO:0000313" key="3">
    <source>
        <dbReference type="Proteomes" id="UP000886595"/>
    </source>
</evidence>
<name>A0A8X8AP80_BRACI</name>
<organism evidence="2 3">
    <name type="scientific">Brassica carinata</name>
    <name type="common">Ethiopian mustard</name>
    <name type="synonym">Abyssinian cabbage</name>
    <dbReference type="NCBI Taxonomy" id="52824"/>
    <lineage>
        <taxon>Eukaryota</taxon>
        <taxon>Viridiplantae</taxon>
        <taxon>Streptophyta</taxon>
        <taxon>Embryophyta</taxon>
        <taxon>Tracheophyta</taxon>
        <taxon>Spermatophyta</taxon>
        <taxon>Magnoliopsida</taxon>
        <taxon>eudicotyledons</taxon>
        <taxon>Gunneridae</taxon>
        <taxon>Pentapetalae</taxon>
        <taxon>rosids</taxon>
        <taxon>malvids</taxon>
        <taxon>Brassicales</taxon>
        <taxon>Brassicaceae</taxon>
        <taxon>Brassiceae</taxon>
        <taxon>Brassica</taxon>
    </lineage>
</organism>
<proteinExistence type="predicted"/>
<evidence type="ECO:0000313" key="2">
    <source>
        <dbReference type="EMBL" id="KAG2308317.1"/>
    </source>
</evidence>
<keyword evidence="3" id="KW-1185">Reference proteome</keyword>
<sequence length="87" mass="9284">MLRLRVSNFVIFGTNSVCAFALNLAVFLLVGKTSALTMNVAGYGHAVESFPGLKAKDAQKKVQARDEEAGKLLEGRLREGSQCAGLV</sequence>
<dbReference type="AlphaFoldDB" id="A0A8X8AP80"/>
<comment type="caution">
    <text evidence="2">The sequence shown here is derived from an EMBL/GenBank/DDBJ whole genome shotgun (WGS) entry which is preliminary data.</text>
</comment>
<keyword evidence="1" id="KW-0812">Transmembrane</keyword>
<evidence type="ECO:0000256" key="1">
    <source>
        <dbReference type="SAM" id="Phobius"/>
    </source>
</evidence>
<protein>
    <submittedName>
        <fullName evidence="2">Uncharacterized protein</fullName>
    </submittedName>
</protein>
<keyword evidence="1" id="KW-1133">Transmembrane helix</keyword>